<accession>A0ACC6UYI0</accession>
<evidence type="ECO:0000313" key="2">
    <source>
        <dbReference type="Proteomes" id="UP000033636"/>
    </source>
</evidence>
<keyword evidence="1" id="KW-0328">Glycosyltransferase</keyword>
<keyword evidence="1" id="KW-0808">Transferase</keyword>
<gene>
    <name evidence="1" type="ORF">TU35_000455</name>
</gene>
<dbReference type="EMBL" id="JZWT02000001">
    <property type="protein sequence ID" value="MFB6489716.1"/>
    <property type="molecule type" value="Genomic_DNA"/>
</dbReference>
<organism evidence="1 2">
    <name type="scientific">Thermoproteus sp. AZ2</name>
    <dbReference type="NCBI Taxonomy" id="1609232"/>
    <lineage>
        <taxon>Archaea</taxon>
        <taxon>Thermoproteota</taxon>
        <taxon>Thermoprotei</taxon>
        <taxon>Thermoproteales</taxon>
        <taxon>Thermoproteaceae</taxon>
        <taxon>Thermoproteus</taxon>
    </lineage>
</organism>
<dbReference type="Proteomes" id="UP000033636">
    <property type="component" value="Unassembled WGS sequence"/>
</dbReference>
<reference evidence="1" key="1">
    <citation type="submission" date="2024-07" db="EMBL/GenBank/DDBJ databases">
        <title>Metagenome and Metagenome-Assembled Genomes of Archaea from a hot spring from the geothermal field of Los Azufres, Mexico.</title>
        <authorList>
            <person name="Marin-Paredes R."/>
            <person name="Martinez-Romero E."/>
            <person name="Servin-Garciduenas L.E."/>
        </authorList>
    </citation>
    <scope>NUCLEOTIDE SEQUENCE</scope>
</reference>
<proteinExistence type="predicted"/>
<evidence type="ECO:0000313" key="1">
    <source>
        <dbReference type="EMBL" id="MFB6489716.1"/>
    </source>
</evidence>
<protein>
    <submittedName>
        <fullName evidence="1">Glycosyltransferase</fullName>
        <ecNumber evidence="1">2.4.-.-</ecNumber>
    </submittedName>
</protein>
<name>A0ACC6UYI0_9CREN</name>
<dbReference type="EC" id="2.4.-.-" evidence="1"/>
<sequence length="365" mass="39683">MTSATLAAISLLLAAIHFGFPAAYFAYLKIPRGLRALRDASYRPRVAVIVPTYMEADRIERKLDEIYSQDYPRDRLKIVVVDGASPDGTAEAADRWARAHNDVEVVVVREQERRGKGVALNEALKYADGDVVVLADADASWASRDALAKAVSYLADPSVGGVTCVKSPAVEGPAAAEAEYRRHYDSVRIAESAVFSTPIFHGELAAVKRKLVDAFPTDLGADDSWTAVSLALRGYRAIAAPDVECVEAVPKRGYFRWRVRRAQHLIQAFAKALPRIPKAPRGFRAVLASEAFLHLVNPWLFAGALAAATAAAAAGSRLAIALLAAGAAALALPLYRSWLVMQIALITAAVRNIWKKELIWRKEEK</sequence>
<comment type="caution">
    <text evidence="1">The sequence shown here is derived from an EMBL/GenBank/DDBJ whole genome shotgun (WGS) entry which is preliminary data.</text>
</comment>